<feature type="domain" description="Transcription regulator PadR N-terminal" evidence="1">
    <location>
        <begin position="19"/>
        <end position="89"/>
    </location>
</feature>
<dbReference type="InterPro" id="IPR036390">
    <property type="entry name" value="WH_DNA-bd_sf"/>
</dbReference>
<dbReference type="Pfam" id="PF03551">
    <property type="entry name" value="PadR"/>
    <property type="match status" value="1"/>
</dbReference>
<proteinExistence type="predicted"/>
<comment type="caution">
    <text evidence="2">The sequence shown here is derived from an EMBL/GenBank/DDBJ whole genome shotgun (WGS) entry which is preliminary data.</text>
</comment>
<protein>
    <submittedName>
        <fullName evidence="2">PadR family transcriptional regulator</fullName>
    </submittedName>
</protein>
<dbReference type="Gene3D" id="1.10.10.10">
    <property type="entry name" value="Winged helix-like DNA-binding domain superfamily/Winged helix DNA-binding domain"/>
    <property type="match status" value="1"/>
</dbReference>
<dbReference type="InterPro" id="IPR052509">
    <property type="entry name" value="Metal_resp_DNA-bind_regulator"/>
</dbReference>
<keyword evidence="3" id="KW-1185">Reference proteome</keyword>
<dbReference type="Proteomes" id="UP000626242">
    <property type="component" value="Unassembled WGS sequence"/>
</dbReference>
<dbReference type="InterPro" id="IPR036388">
    <property type="entry name" value="WH-like_DNA-bd_sf"/>
</dbReference>
<dbReference type="SUPFAM" id="SSF46785">
    <property type="entry name" value="Winged helix' DNA-binding domain"/>
    <property type="match status" value="1"/>
</dbReference>
<dbReference type="RefSeq" id="WP_251833805.1">
    <property type="nucleotide sequence ID" value="NZ_JACSPS010000003.1"/>
</dbReference>
<sequence>MNTENTKAQMRKGILEFCILSLIDRREMYVSDLIDELKKGKLDVVEGTLYPLLTRLKNGEFLSYRWEESTGGPPRKYYQITEKGKLFLAELSNTWEELTDSVNQITKDINPANAPQNTFEPNS</sequence>
<dbReference type="EMBL" id="JACSPS010000003">
    <property type="protein sequence ID" value="MBD8018597.1"/>
    <property type="molecule type" value="Genomic_DNA"/>
</dbReference>
<name>A0ABR8WNZ0_9FLAO</name>
<dbReference type="PANTHER" id="PTHR33169:SF14">
    <property type="entry name" value="TRANSCRIPTIONAL REGULATOR RV3488"/>
    <property type="match status" value="1"/>
</dbReference>
<dbReference type="InterPro" id="IPR005149">
    <property type="entry name" value="Tscrpt_reg_PadR_N"/>
</dbReference>
<evidence type="ECO:0000259" key="1">
    <source>
        <dbReference type="Pfam" id="PF03551"/>
    </source>
</evidence>
<reference evidence="2 3" key="1">
    <citation type="submission" date="2020-08" db="EMBL/GenBank/DDBJ databases">
        <title>A Genomic Blueprint of the Chicken Gut Microbiome.</title>
        <authorList>
            <person name="Gilroy R."/>
            <person name="Ravi A."/>
            <person name="Getino M."/>
            <person name="Pursley I."/>
            <person name="Horton D.L."/>
            <person name="Alikhan N.-F."/>
            <person name="Baker D."/>
            <person name="Gharbi K."/>
            <person name="Hall N."/>
            <person name="Watson M."/>
            <person name="Adriaenssens E.M."/>
            <person name="Foster-Nyarko E."/>
            <person name="Jarju S."/>
            <person name="Secka A."/>
            <person name="Antonio M."/>
            <person name="Oren A."/>
            <person name="Chaudhuri R."/>
            <person name="La Ragione R.M."/>
            <person name="Hildebrand F."/>
            <person name="Pallen M.J."/>
        </authorList>
    </citation>
    <scope>NUCLEOTIDE SEQUENCE [LARGE SCALE GENOMIC DNA]</scope>
    <source>
        <strain evidence="2 3">Sa1CVA4</strain>
    </source>
</reference>
<organism evidence="2 3">
    <name type="scientific">Kaistella pullorum</name>
    <dbReference type="NCBI Taxonomy" id="2763074"/>
    <lineage>
        <taxon>Bacteria</taxon>
        <taxon>Pseudomonadati</taxon>
        <taxon>Bacteroidota</taxon>
        <taxon>Flavobacteriia</taxon>
        <taxon>Flavobacteriales</taxon>
        <taxon>Weeksellaceae</taxon>
        <taxon>Chryseobacterium group</taxon>
        <taxon>Kaistella</taxon>
    </lineage>
</organism>
<gene>
    <name evidence="2" type="ORF">H9628_08950</name>
</gene>
<dbReference type="PANTHER" id="PTHR33169">
    <property type="entry name" value="PADR-FAMILY TRANSCRIPTIONAL REGULATOR"/>
    <property type="match status" value="1"/>
</dbReference>
<evidence type="ECO:0000313" key="2">
    <source>
        <dbReference type="EMBL" id="MBD8018597.1"/>
    </source>
</evidence>
<accession>A0ABR8WNZ0</accession>
<evidence type="ECO:0000313" key="3">
    <source>
        <dbReference type="Proteomes" id="UP000626242"/>
    </source>
</evidence>